<feature type="compositionally biased region" description="Pro residues" evidence="1">
    <location>
        <begin position="468"/>
        <end position="478"/>
    </location>
</feature>
<organism evidence="2 3">
    <name type="scientific">Galerina marginata (strain CBS 339.88)</name>
    <dbReference type="NCBI Taxonomy" id="685588"/>
    <lineage>
        <taxon>Eukaryota</taxon>
        <taxon>Fungi</taxon>
        <taxon>Dikarya</taxon>
        <taxon>Basidiomycota</taxon>
        <taxon>Agaricomycotina</taxon>
        <taxon>Agaricomycetes</taxon>
        <taxon>Agaricomycetidae</taxon>
        <taxon>Agaricales</taxon>
        <taxon>Agaricineae</taxon>
        <taxon>Strophariaceae</taxon>
        <taxon>Galerina</taxon>
    </lineage>
</organism>
<feature type="compositionally biased region" description="Polar residues" evidence="1">
    <location>
        <begin position="1095"/>
        <end position="1105"/>
    </location>
</feature>
<feature type="region of interest" description="Disordered" evidence="1">
    <location>
        <begin position="445"/>
        <end position="504"/>
    </location>
</feature>
<evidence type="ECO:0000256" key="1">
    <source>
        <dbReference type="SAM" id="MobiDB-lite"/>
    </source>
</evidence>
<feature type="region of interest" description="Disordered" evidence="1">
    <location>
        <begin position="537"/>
        <end position="1284"/>
    </location>
</feature>
<proteinExistence type="predicted"/>
<feature type="region of interest" description="Disordered" evidence="1">
    <location>
        <begin position="244"/>
        <end position="431"/>
    </location>
</feature>
<feature type="compositionally biased region" description="Basic and acidic residues" evidence="1">
    <location>
        <begin position="841"/>
        <end position="850"/>
    </location>
</feature>
<feature type="compositionally biased region" description="Low complexity" evidence="1">
    <location>
        <begin position="313"/>
        <end position="332"/>
    </location>
</feature>
<dbReference type="OrthoDB" id="3064136at2759"/>
<feature type="compositionally biased region" description="Acidic residues" evidence="1">
    <location>
        <begin position="194"/>
        <end position="203"/>
    </location>
</feature>
<sequence>MSTTTTTMPMPPRPHKHTPVPLLLESFPIPPTHIPPTPTTPNSLVIVNPPLSGPPSTPLPPVPGPSRISEHEQLLLLSSAVNRSRRSSKYSVTSSSQRESVISLSSAGGHGGASTSSRTSIASSGKSPVGGTSPLPPLTPTRPESRSSYTSPRSPSSSSSGTGRPSISISGTSPPPLQPQLLTRLSISPFPLSDIDDDDDDGEIPPAAMPSPTRSAPVRRFVRRHQMNESISSIDMRDILGLDTLPDEEEDEHPGKLELELAQSTKSTTHGVPPSTRHQHQMSLADPIDPHTTGINSRFRDEDRPPAAPMHRSNSSIGSFSYPSSSKRSPIPALAPFVPASPSLAFNSTRLPPLTPPLVGADAYAPPAAPALPHSASTLTQFSSSSLTSSPLSSLAESADDEASASAEASTESAEPTAAAATSISSPTVKDIRLELRAERTRSAGLKRVLNVRSRSRSRAAETERPPEPAVGLPPVPVVLPGEHEERENEEEREKEIVGLGLGLPPEELGKVLGGIVVTKTTTTEVVEVVGKREMTLDELGPGPFKGSSSAASTITERKTSSRGVAFPAKAKTEKKEEKREKKKEEEDPRAPSPDIATILSTTPRPALTKSTSSRPKSKSRTRTRSRVNSASSSSGGAAPPAAGVGATIGVGVGVGVGIGNPTRPKAGKRRVSDGLPPRSRFSSASASASACAEDANGRRRVSEGTSASSWHGHGVERQPTWEHTRARARVRSFEEEGEEYDAELERVLEGEGSEDEDVQYALRGRRGNARDQEEEGEGDSDSSLDLHTPLPHLMVRDGLLSPNSKLLPGGASRSATPLDGRPGSTLSVASHASLMTKSGIIKDERDTPMRRVRHRDGKMLRGGIGLTTGLGWSDSEDEDAPSPLTRRLSSLNLARRSSASSVMTPGRPSHPQRHPLSRSYSSGALLESEREYRSFDTYDEYDDEEEEDHALQQSGEWAQAQRQRLPSGSGGAGGAGKLPRASLPPTSWQRRTPSGASQKRSSGGTRTSTSSVGSAFSLDVTSPHDGGEGRTPSRMRKPSARSSGGGGGRDSTGSSVDQHGHSSSKTTSAANTPSSTASTLSIPMPSTPKDTEQHLLSSSSTTPIAGSKFRSEYNKDKTLPPLPPGGLKKMPSHPRMDPTTTTGIAGSKIAFPRARTFSSTSSASASTQSHGVPSSASPAVRPLQLPRQAARAGDRAAVPVPSVLSLSLSSSTSRGSLRTPSLSSASAGLSPRPSSPLPSPSSPPPPSPGLGLGGVGIARPKPRTGTGMVYHTSTSKMRPPMTLSPSASVLGGGSAATAVGSIGRAGAAQRAILL</sequence>
<feature type="compositionally biased region" description="Pro residues" evidence="1">
    <location>
        <begin position="28"/>
        <end position="39"/>
    </location>
</feature>
<reference evidence="3" key="1">
    <citation type="journal article" date="2014" name="Proc. Natl. Acad. Sci. U.S.A.">
        <title>Extensive sampling of basidiomycete genomes demonstrates inadequacy of the white-rot/brown-rot paradigm for wood decay fungi.</title>
        <authorList>
            <person name="Riley R."/>
            <person name="Salamov A.A."/>
            <person name="Brown D.W."/>
            <person name="Nagy L.G."/>
            <person name="Floudas D."/>
            <person name="Held B.W."/>
            <person name="Levasseur A."/>
            <person name="Lombard V."/>
            <person name="Morin E."/>
            <person name="Otillar R."/>
            <person name="Lindquist E.A."/>
            <person name="Sun H."/>
            <person name="LaButti K.M."/>
            <person name="Schmutz J."/>
            <person name="Jabbour D."/>
            <person name="Luo H."/>
            <person name="Baker S.E."/>
            <person name="Pisabarro A.G."/>
            <person name="Walton J.D."/>
            <person name="Blanchette R.A."/>
            <person name="Henrissat B."/>
            <person name="Martin F."/>
            <person name="Cullen D."/>
            <person name="Hibbett D.S."/>
            <person name="Grigoriev I.V."/>
        </authorList>
    </citation>
    <scope>NUCLEOTIDE SEQUENCE [LARGE SCALE GENOMIC DNA]</scope>
    <source>
        <strain evidence="3">CBS 339.88</strain>
    </source>
</reference>
<dbReference type="EMBL" id="KL142382">
    <property type="protein sequence ID" value="KDR74606.1"/>
    <property type="molecule type" value="Genomic_DNA"/>
</dbReference>
<dbReference type="STRING" id="685588.A0A067SUP1"/>
<feature type="compositionally biased region" description="Low complexity" evidence="1">
    <location>
        <begin position="1159"/>
        <end position="1170"/>
    </location>
</feature>
<feature type="compositionally biased region" description="Polar residues" evidence="1">
    <location>
        <begin position="952"/>
        <end position="967"/>
    </location>
</feature>
<feature type="compositionally biased region" description="Basic residues" evidence="1">
    <location>
        <begin position="616"/>
        <end position="626"/>
    </location>
</feature>
<evidence type="ECO:0000313" key="3">
    <source>
        <dbReference type="Proteomes" id="UP000027222"/>
    </source>
</evidence>
<evidence type="ECO:0000313" key="2">
    <source>
        <dbReference type="EMBL" id="KDR74606.1"/>
    </source>
</evidence>
<name>A0A067SUP1_GALM3</name>
<feature type="compositionally biased region" description="Low complexity" evidence="1">
    <location>
        <begin position="89"/>
        <end position="133"/>
    </location>
</feature>
<feature type="compositionally biased region" description="Basic and acidic residues" evidence="1">
    <location>
        <begin position="714"/>
        <end position="726"/>
    </location>
</feature>
<feature type="compositionally biased region" description="Low complexity" evidence="1">
    <location>
        <begin position="1064"/>
        <end position="1082"/>
    </location>
</feature>
<feature type="compositionally biased region" description="Low complexity" evidence="1">
    <location>
        <begin position="683"/>
        <end position="693"/>
    </location>
</feature>
<feature type="compositionally biased region" description="Basic and acidic residues" evidence="1">
    <location>
        <begin position="482"/>
        <end position="497"/>
    </location>
</feature>
<feature type="compositionally biased region" description="Low complexity" evidence="1">
    <location>
        <begin position="404"/>
        <end position="428"/>
    </location>
</feature>
<feature type="compositionally biased region" description="Low complexity" evidence="1">
    <location>
        <begin position="1201"/>
        <end position="1233"/>
    </location>
</feature>
<feature type="compositionally biased region" description="Pro residues" evidence="1">
    <location>
        <begin position="51"/>
        <end position="64"/>
    </location>
</feature>
<feature type="compositionally biased region" description="Basic and acidic residues" evidence="1">
    <location>
        <begin position="571"/>
        <end position="590"/>
    </location>
</feature>
<feature type="compositionally biased region" description="Low complexity" evidence="1">
    <location>
        <begin position="627"/>
        <end position="646"/>
    </location>
</feature>
<feature type="region of interest" description="Disordered" evidence="1">
    <location>
        <begin position="1"/>
        <end position="220"/>
    </location>
</feature>
<feature type="compositionally biased region" description="Low complexity" evidence="1">
    <location>
        <begin position="361"/>
        <end position="397"/>
    </location>
</feature>
<feature type="compositionally biased region" description="Low complexity" evidence="1">
    <location>
        <begin position="146"/>
        <end position="172"/>
    </location>
</feature>
<feature type="compositionally biased region" description="Polar residues" evidence="1">
    <location>
        <begin position="985"/>
        <end position="1000"/>
    </location>
</feature>
<dbReference type="Proteomes" id="UP000027222">
    <property type="component" value="Unassembled WGS sequence"/>
</dbReference>
<feature type="compositionally biased region" description="Acidic residues" evidence="1">
    <location>
        <begin position="773"/>
        <end position="783"/>
    </location>
</feature>
<feature type="compositionally biased region" description="Low complexity" evidence="1">
    <location>
        <begin position="885"/>
        <end position="902"/>
    </location>
</feature>
<gene>
    <name evidence="2" type="ORF">GALMADRAFT_227102</name>
</gene>
<feature type="compositionally biased region" description="Low complexity" evidence="1">
    <location>
        <begin position="1001"/>
        <end position="1015"/>
    </location>
</feature>
<feature type="compositionally biased region" description="Basic and acidic residues" evidence="1">
    <location>
        <begin position="1110"/>
        <end position="1119"/>
    </location>
</feature>
<accession>A0A067SUP1</accession>
<feature type="compositionally biased region" description="Pro residues" evidence="1">
    <location>
        <begin position="1234"/>
        <end position="1249"/>
    </location>
</feature>
<feature type="compositionally biased region" description="Basic and acidic residues" evidence="1">
    <location>
        <begin position="928"/>
        <end position="937"/>
    </location>
</feature>
<protein>
    <submittedName>
        <fullName evidence="2">Uncharacterized protein</fullName>
    </submittedName>
</protein>
<feature type="compositionally biased region" description="Polar residues" evidence="1">
    <location>
        <begin position="825"/>
        <end position="837"/>
    </location>
</feature>
<keyword evidence="3" id="KW-1185">Reference proteome</keyword>
<feature type="compositionally biased region" description="Gly residues" evidence="1">
    <location>
        <begin position="647"/>
        <end position="659"/>
    </location>
</feature>
<dbReference type="HOGENOM" id="CLU_260338_0_0_1"/>
<feature type="compositionally biased region" description="Acidic residues" evidence="1">
    <location>
        <begin position="938"/>
        <end position="949"/>
    </location>
</feature>